<reference evidence="6" key="1">
    <citation type="journal article" date="2022" name="Int. J. Mol. Sci.">
        <title>Draft Genome of Tanacetum Coccineum: Genomic Comparison of Closely Related Tanacetum-Family Plants.</title>
        <authorList>
            <person name="Yamashiro T."/>
            <person name="Shiraishi A."/>
            <person name="Nakayama K."/>
            <person name="Satake H."/>
        </authorList>
    </citation>
    <scope>NUCLEOTIDE SEQUENCE</scope>
</reference>
<dbReference type="InterPro" id="IPR051442">
    <property type="entry name" value="B3_domain"/>
</dbReference>
<comment type="caution">
    <text evidence="6">The sequence shown here is derived from an EMBL/GenBank/DDBJ whole genome shotgun (WGS) entry which is preliminary data.</text>
</comment>
<comment type="subcellular location">
    <subcellularLocation>
        <location evidence="1">Nucleus</location>
    </subcellularLocation>
</comment>
<dbReference type="EMBL" id="BQNB010019335">
    <property type="protein sequence ID" value="GJT84194.1"/>
    <property type="molecule type" value="Genomic_DNA"/>
</dbReference>
<proteinExistence type="predicted"/>
<evidence type="ECO:0000256" key="5">
    <source>
        <dbReference type="ARBA" id="ARBA00023242"/>
    </source>
</evidence>
<evidence type="ECO:0000313" key="6">
    <source>
        <dbReference type="EMBL" id="GJT84194.1"/>
    </source>
</evidence>
<evidence type="ECO:0000256" key="3">
    <source>
        <dbReference type="ARBA" id="ARBA00023125"/>
    </source>
</evidence>
<evidence type="ECO:0000313" key="7">
    <source>
        <dbReference type="Proteomes" id="UP001151760"/>
    </source>
</evidence>
<keyword evidence="2" id="KW-0805">Transcription regulation</keyword>
<evidence type="ECO:0000256" key="1">
    <source>
        <dbReference type="ARBA" id="ARBA00004123"/>
    </source>
</evidence>
<keyword evidence="5" id="KW-0539">Nucleus</keyword>
<dbReference type="Proteomes" id="UP001151760">
    <property type="component" value="Unassembled WGS sequence"/>
</dbReference>
<dbReference type="PANTHER" id="PTHR34269">
    <property type="entry name" value="TRANSCRIPTION FACTOR B3-DOMAIN FAMILY-RELATED"/>
    <property type="match status" value="1"/>
</dbReference>
<keyword evidence="3" id="KW-0238">DNA-binding</keyword>
<name>A0ABQ5H9T4_9ASTR</name>
<dbReference type="InterPro" id="IPR015300">
    <property type="entry name" value="DNA-bd_pseudobarrel_sf"/>
</dbReference>
<keyword evidence="4" id="KW-0804">Transcription</keyword>
<dbReference type="SUPFAM" id="SSF101936">
    <property type="entry name" value="DNA-binding pseudobarrel domain"/>
    <property type="match status" value="2"/>
</dbReference>
<protein>
    <submittedName>
        <fullName evidence="6">B3 DNA binding domain-containing protein</fullName>
    </submittedName>
</protein>
<evidence type="ECO:0000256" key="2">
    <source>
        <dbReference type="ARBA" id="ARBA00023015"/>
    </source>
</evidence>
<organism evidence="6 7">
    <name type="scientific">Tanacetum coccineum</name>
    <dbReference type="NCBI Taxonomy" id="301880"/>
    <lineage>
        <taxon>Eukaryota</taxon>
        <taxon>Viridiplantae</taxon>
        <taxon>Streptophyta</taxon>
        <taxon>Embryophyta</taxon>
        <taxon>Tracheophyta</taxon>
        <taxon>Spermatophyta</taxon>
        <taxon>Magnoliopsida</taxon>
        <taxon>eudicotyledons</taxon>
        <taxon>Gunneridae</taxon>
        <taxon>Pentapetalae</taxon>
        <taxon>asterids</taxon>
        <taxon>campanulids</taxon>
        <taxon>Asterales</taxon>
        <taxon>Asteraceae</taxon>
        <taxon>Asteroideae</taxon>
        <taxon>Anthemideae</taxon>
        <taxon>Anthemidinae</taxon>
        <taxon>Tanacetum</taxon>
    </lineage>
</organism>
<sequence>MIPWPLWPHIDQWPIRKVLTLSDVDTNHPFLPLARKLVEDHILVHWTPKQRELLRNEEQVNLNARDVDTNDLYVMKLRWRGNYYNLIGKWGKIIRGKGLGVGKEIKIRWANGCLLFSVPYDHPVVPTSIPMIQHQQEQWPIRKALTLSDVDKNHPFLTLPGKLVEDHILLYWGSQAREQLRNDLQINVNVRDYDTGVSFLMKLKCCGSYYNLIGKWGQIIRGKGLQVGQEIRVRWDNGLIIDNWRSFLRALKMYPFGTLEVIDVDALPNKVEPSNVPKPEETTVEPHVAFENINVINLTLQESEIDDEDIPMTPFKRKKDQIKITGRTMQ</sequence>
<dbReference type="Gene3D" id="2.40.330.10">
    <property type="entry name" value="DNA-binding pseudobarrel domain"/>
    <property type="match status" value="2"/>
</dbReference>
<reference evidence="6" key="2">
    <citation type="submission" date="2022-01" db="EMBL/GenBank/DDBJ databases">
        <authorList>
            <person name="Yamashiro T."/>
            <person name="Shiraishi A."/>
            <person name="Satake H."/>
            <person name="Nakayama K."/>
        </authorList>
    </citation>
    <scope>NUCLEOTIDE SEQUENCE</scope>
</reference>
<gene>
    <name evidence="6" type="ORF">Tco_1058536</name>
</gene>
<evidence type="ECO:0000256" key="4">
    <source>
        <dbReference type="ARBA" id="ARBA00023163"/>
    </source>
</evidence>
<keyword evidence="7" id="KW-1185">Reference proteome</keyword>
<dbReference type="PANTHER" id="PTHR34269:SF3">
    <property type="entry name" value="TF-B3 DOMAIN-CONTAINING PROTEIN"/>
    <property type="match status" value="1"/>
</dbReference>
<accession>A0ABQ5H9T4</accession>